<sequence>MITWRKSSHSGSTSTQSDCVELARLGEGIGVRDSKTPERGHLHLSTEGFATLIARVKRNELSI</sequence>
<keyword evidence="3" id="KW-1185">Reference proteome</keyword>
<protein>
    <recommendedName>
        <fullName evidence="1">DUF397 domain-containing protein</fullName>
    </recommendedName>
</protein>
<reference evidence="2 3" key="1">
    <citation type="submission" date="2020-08" db="EMBL/GenBank/DDBJ databases">
        <title>Sequencing the genomes of 1000 actinobacteria strains.</title>
        <authorList>
            <person name="Klenk H.-P."/>
        </authorList>
    </citation>
    <scope>NUCLEOTIDE SEQUENCE [LARGE SCALE GENOMIC DNA]</scope>
    <source>
        <strain evidence="2 3">DSM 45823</strain>
    </source>
</reference>
<dbReference type="RefSeq" id="WP_119727025.1">
    <property type="nucleotide sequence ID" value="NZ_JACJII010000001.1"/>
</dbReference>
<organism evidence="2 3">
    <name type="scientific">Thermomonospora cellulosilytica</name>
    <dbReference type="NCBI Taxonomy" id="1411118"/>
    <lineage>
        <taxon>Bacteria</taxon>
        <taxon>Bacillati</taxon>
        <taxon>Actinomycetota</taxon>
        <taxon>Actinomycetes</taxon>
        <taxon>Streptosporangiales</taxon>
        <taxon>Thermomonosporaceae</taxon>
        <taxon>Thermomonospora</taxon>
    </lineage>
</organism>
<comment type="caution">
    <text evidence="2">The sequence shown here is derived from an EMBL/GenBank/DDBJ whole genome shotgun (WGS) entry which is preliminary data.</text>
</comment>
<dbReference type="EMBL" id="JACJII010000001">
    <property type="protein sequence ID" value="MBA9003272.1"/>
    <property type="molecule type" value="Genomic_DNA"/>
</dbReference>
<dbReference type="Proteomes" id="UP000539313">
    <property type="component" value="Unassembled WGS sequence"/>
</dbReference>
<evidence type="ECO:0000313" key="2">
    <source>
        <dbReference type="EMBL" id="MBA9003272.1"/>
    </source>
</evidence>
<evidence type="ECO:0000259" key="1">
    <source>
        <dbReference type="Pfam" id="PF04149"/>
    </source>
</evidence>
<feature type="domain" description="DUF397" evidence="1">
    <location>
        <begin position="3"/>
        <end position="57"/>
    </location>
</feature>
<dbReference type="AlphaFoldDB" id="A0A7W3R833"/>
<name>A0A7W3R833_9ACTN</name>
<accession>A0A7W3R833</accession>
<gene>
    <name evidence="2" type="ORF">HNR21_002154</name>
</gene>
<dbReference type="Pfam" id="PF04149">
    <property type="entry name" value="DUF397"/>
    <property type="match status" value="1"/>
</dbReference>
<proteinExistence type="predicted"/>
<evidence type="ECO:0000313" key="3">
    <source>
        <dbReference type="Proteomes" id="UP000539313"/>
    </source>
</evidence>
<dbReference type="InterPro" id="IPR007278">
    <property type="entry name" value="DUF397"/>
</dbReference>